<dbReference type="Pfam" id="PF02896">
    <property type="entry name" value="PEP-utilizers_C"/>
    <property type="match status" value="1"/>
</dbReference>
<dbReference type="InterPro" id="IPR050499">
    <property type="entry name" value="PEP-utilizing_PTS_enzyme"/>
</dbReference>
<feature type="region of interest" description="Disordered" evidence="20">
    <location>
        <begin position="25"/>
        <end position="53"/>
    </location>
</feature>
<evidence type="ECO:0000256" key="3">
    <source>
        <dbReference type="ARBA" id="ARBA00002728"/>
    </source>
</evidence>
<evidence type="ECO:0000256" key="20">
    <source>
        <dbReference type="SAM" id="MobiDB-lite"/>
    </source>
</evidence>
<dbReference type="PANTHER" id="PTHR46244:SF3">
    <property type="entry name" value="PHOSPHOENOLPYRUVATE-PROTEIN PHOSPHOTRANSFERASE"/>
    <property type="match status" value="1"/>
</dbReference>
<dbReference type="InterPro" id="IPR008731">
    <property type="entry name" value="PTS_EIN"/>
</dbReference>
<keyword evidence="10" id="KW-0762">Sugar transport</keyword>
<feature type="domain" description="PEP-utilising enzyme C-terminal" evidence="22">
    <location>
        <begin position="249"/>
        <end position="536"/>
    </location>
</feature>
<dbReference type="OrthoDB" id="23397at2157"/>
<dbReference type="Pfam" id="PF05524">
    <property type="entry name" value="PEP-utilisers_N"/>
    <property type="match status" value="1"/>
</dbReference>
<feature type="binding site" evidence="19">
    <location>
        <position position="451"/>
    </location>
    <ligand>
        <name>Mg(2+)</name>
        <dbReference type="ChEBI" id="CHEBI:18420"/>
    </ligand>
</feature>
<dbReference type="EC" id="2.7.3.9" evidence="6"/>
<sequence>MTERRLGGVGVTPLSGVGDVVWYAPDAELDDPPAPEDVDAEAETTRFEEARTTAREELQLERERTAERVGEDEAAVFDAHVQFLDDPQITDGVEEKIAEGLPAEHAVQRTFDRFVEQFEGMEGRMAERADDLRDVRDRLVRVLAGGERVNLAELPEGSVVFAERLTPSDTAQLDPERVAGFVTVTGGRTSHAAIFARSLALPAVVGVGEELYDVEDGETVAVDGTDGVVVVDPDESTREAAVDGDDVTVRHDPVSTADGVEIEVAGNVGTRADLAPAADRGADGIGLFRTEFLFLDRQSPPDEQEQYEAYVEALETFPEGRVVVRTLDVGGDKPIDYLDLPEEENPFLGERGIRRSLSPDADLFETQLRALLRAAAHDTGGDLAVMLPLVSTVDEVVAARERLELFADDLEREGIEYAVPEFGVMVETPAAAFMAADLAEEVDFFSIGTNDLAQYVMAAERGNERVADLGDYRQPAVLRAIRATVDAAEGTDVWVGMCGEMAGDPELTELLLGLGLDELSMSAVTVPQVKQAVTETNTEAARKLADSALSASTKDEVEQVLTQNTQS</sequence>
<feature type="compositionally biased region" description="Basic and acidic residues" evidence="20">
    <location>
        <begin position="43"/>
        <end position="53"/>
    </location>
</feature>
<feature type="active site" description="Proton donor" evidence="17">
    <location>
        <position position="498"/>
    </location>
</feature>
<dbReference type="Gene3D" id="3.20.20.60">
    <property type="entry name" value="Phosphoenolpyruvate-binding domains"/>
    <property type="match status" value="1"/>
</dbReference>
<feature type="binding site" evidence="18">
    <location>
        <position position="289"/>
    </location>
    <ligand>
        <name>phosphoenolpyruvate</name>
        <dbReference type="ChEBI" id="CHEBI:58702"/>
    </ligand>
</feature>
<dbReference type="InterPro" id="IPR000121">
    <property type="entry name" value="PEP_util_C"/>
</dbReference>
<dbReference type="InterPro" id="IPR008279">
    <property type="entry name" value="PEP-util_enz_mobile_dom"/>
</dbReference>
<keyword evidence="14" id="KW-0418">Kinase</keyword>
<dbReference type="GO" id="GO:0005737">
    <property type="term" value="C:cytoplasm"/>
    <property type="evidence" value="ECO:0007669"/>
    <property type="project" value="UniProtKB-SubCell"/>
</dbReference>
<name>A0A1I6GH70_9EURY</name>
<dbReference type="SUPFAM" id="SSF51621">
    <property type="entry name" value="Phosphoenolpyruvate/pyruvate domain"/>
    <property type="match status" value="1"/>
</dbReference>
<evidence type="ECO:0000259" key="22">
    <source>
        <dbReference type="Pfam" id="PF02896"/>
    </source>
</evidence>
<keyword evidence="25" id="KW-1185">Reference proteome</keyword>
<evidence type="ECO:0000259" key="23">
    <source>
        <dbReference type="Pfam" id="PF05524"/>
    </source>
</evidence>
<dbReference type="GO" id="GO:0008965">
    <property type="term" value="F:phosphoenolpyruvate-protein phosphotransferase activity"/>
    <property type="evidence" value="ECO:0007669"/>
    <property type="project" value="UniProtKB-EC"/>
</dbReference>
<dbReference type="Gene3D" id="3.50.30.10">
    <property type="entry name" value="Phosphohistidine domain"/>
    <property type="match status" value="1"/>
</dbReference>
<dbReference type="InterPro" id="IPR040442">
    <property type="entry name" value="Pyrv_kinase-like_dom_sf"/>
</dbReference>
<evidence type="ECO:0000256" key="11">
    <source>
        <dbReference type="ARBA" id="ARBA00022679"/>
    </source>
</evidence>
<evidence type="ECO:0000256" key="5">
    <source>
        <dbReference type="ARBA" id="ARBA00007837"/>
    </source>
</evidence>
<protein>
    <recommendedName>
        <fullName evidence="7">Phosphoenolpyruvate-protein phosphotransferase</fullName>
        <ecNumber evidence="6">2.7.3.9</ecNumber>
    </recommendedName>
    <alternativeName>
        <fullName evidence="16">Phosphotransferase system, enzyme I</fullName>
    </alternativeName>
</protein>
<evidence type="ECO:0000256" key="17">
    <source>
        <dbReference type="PIRSR" id="PIRSR000732-1"/>
    </source>
</evidence>
<keyword evidence="11 24" id="KW-0808">Transferase</keyword>
<dbReference type="Pfam" id="PF00391">
    <property type="entry name" value="PEP-utilizers"/>
    <property type="match status" value="1"/>
</dbReference>
<comment type="subcellular location">
    <subcellularLocation>
        <location evidence="4">Cytoplasm</location>
    </subcellularLocation>
</comment>
<keyword evidence="12" id="KW-0598">Phosphotransferase system</keyword>
<evidence type="ECO:0000256" key="18">
    <source>
        <dbReference type="PIRSR" id="PIRSR000732-2"/>
    </source>
</evidence>
<keyword evidence="8" id="KW-0813">Transport</keyword>
<gene>
    <name evidence="24" type="ORF">SAMN04488124_1040</name>
</gene>
<evidence type="ECO:0000256" key="19">
    <source>
        <dbReference type="PIRSR" id="PIRSR000732-3"/>
    </source>
</evidence>
<feature type="domain" description="Phosphotransferase system enzyme I N-terminal" evidence="23">
    <location>
        <begin position="8"/>
        <end position="128"/>
    </location>
</feature>
<evidence type="ECO:0000256" key="9">
    <source>
        <dbReference type="ARBA" id="ARBA00022490"/>
    </source>
</evidence>
<dbReference type="InterPro" id="IPR036637">
    <property type="entry name" value="Phosphohistidine_dom_sf"/>
</dbReference>
<keyword evidence="15 19" id="KW-0460">Magnesium</keyword>
<feature type="domain" description="PEP-utilising enzyme mobile" evidence="21">
    <location>
        <begin position="154"/>
        <end position="227"/>
    </location>
</feature>
<dbReference type="STRING" id="555875.SAMN04488124_1040"/>
<evidence type="ECO:0000256" key="12">
    <source>
        <dbReference type="ARBA" id="ARBA00022683"/>
    </source>
</evidence>
<keyword evidence="9" id="KW-0963">Cytoplasm</keyword>
<feature type="binding site" evidence="18">
    <location>
        <position position="461"/>
    </location>
    <ligand>
        <name>phosphoenolpyruvate</name>
        <dbReference type="ChEBI" id="CHEBI:58702"/>
    </ligand>
</feature>
<dbReference type="PROSITE" id="PS00742">
    <property type="entry name" value="PEP_ENZYMES_2"/>
    <property type="match status" value="1"/>
</dbReference>
<dbReference type="PRINTS" id="PR01736">
    <property type="entry name" value="PHPHTRNFRASE"/>
</dbReference>
<dbReference type="InterPro" id="IPR015813">
    <property type="entry name" value="Pyrv/PenolPyrv_kinase-like_dom"/>
</dbReference>
<comment type="catalytic activity">
    <reaction evidence="1">
        <text>L-histidyl-[protein] + phosphoenolpyruvate = N(pros)-phospho-L-histidyl-[protein] + pyruvate</text>
        <dbReference type="Rhea" id="RHEA:23880"/>
        <dbReference type="Rhea" id="RHEA-COMP:9745"/>
        <dbReference type="Rhea" id="RHEA-COMP:9746"/>
        <dbReference type="ChEBI" id="CHEBI:15361"/>
        <dbReference type="ChEBI" id="CHEBI:29979"/>
        <dbReference type="ChEBI" id="CHEBI:58702"/>
        <dbReference type="ChEBI" id="CHEBI:64837"/>
        <dbReference type="EC" id="2.7.3.9"/>
    </reaction>
</comment>
<evidence type="ECO:0000256" key="2">
    <source>
        <dbReference type="ARBA" id="ARBA00001946"/>
    </source>
</evidence>
<dbReference type="GO" id="GO:0016301">
    <property type="term" value="F:kinase activity"/>
    <property type="evidence" value="ECO:0007669"/>
    <property type="project" value="UniProtKB-KW"/>
</dbReference>
<feature type="binding site" evidence="19">
    <location>
        <position position="427"/>
    </location>
    <ligand>
        <name>Mg(2+)</name>
        <dbReference type="ChEBI" id="CHEBI:18420"/>
    </ligand>
</feature>
<dbReference type="GO" id="GO:0046872">
    <property type="term" value="F:metal ion binding"/>
    <property type="evidence" value="ECO:0007669"/>
    <property type="project" value="UniProtKB-KW"/>
</dbReference>
<feature type="active site" description="Tele-phosphohistidine intermediate" evidence="17">
    <location>
        <position position="191"/>
    </location>
</feature>
<dbReference type="PANTHER" id="PTHR46244">
    <property type="entry name" value="PHOSPHOENOLPYRUVATE-PROTEIN PHOSPHOTRANSFERASE"/>
    <property type="match status" value="1"/>
</dbReference>
<evidence type="ECO:0000256" key="15">
    <source>
        <dbReference type="ARBA" id="ARBA00022842"/>
    </source>
</evidence>
<comment type="function">
    <text evidence="3">General (non sugar-specific) component of the phosphoenolpyruvate-dependent sugar phosphotransferase system (sugar PTS). This major carbohydrate active-transport system catalyzes the phosphorylation of incoming sugar substrates concomitantly with their translocation across the cell membrane. Enzyme I transfers the phosphoryl group from phosphoenolpyruvate (PEP) to the phosphoryl carrier protein (HPr).</text>
</comment>
<comment type="cofactor">
    <cofactor evidence="2 19">
        <name>Mg(2+)</name>
        <dbReference type="ChEBI" id="CHEBI:18420"/>
    </cofactor>
</comment>
<feature type="compositionally biased region" description="Acidic residues" evidence="20">
    <location>
        <begin position="27"/>
        <end position="42"/>
    </location>
</feature>
<evidence type="ECO:0000259" key="21">
    <source>
        <dbReference type="Pfam" id="PF00391"/>
    </source>
</evidence>
<evidence type="ECO:0000256" key="13">
    <source>
        <dbReference type="ARBA" id="ARBA00022723"/>
    </source>
</evidence>
<evidence type="ECO:0000313" key="25">
    <source>
        <dbReference type="Proteomes" id="UP000243250"/>
    </source>
</evidence>
<organism evidence="24 25">
    <name type="scientific">Halogeometricum limi</name>
    <dbReference type="NCBI Taxonomy" id="555875"/>
    <lineage>
        <taxon>Archaea</taxon>
        <taxon>Methanobacteriati</taxon>
        <taxon>Methanobacteriota</taxon>
        <taxon>Stenosarchaea group</taxon>
        <taxon>Halobacteria</taxon>
        <taxon>Halobacteriales</taxon>
        <taxon>Haloferacaceae</taxon>
        <taxon>Halogeometricum</taxon>
    </lineage>
</organism>
<evidence type="ECO:0000256" key="7">
    <source>
        <dbReference type="ARBA" id="ARBA00016544"/>
    </source>
</evidence>
<feature type="binding site" evidence="18">
    <location>
        <begin position="450"/>
        <end position="451"/>
    </location>
    <ligand>
        <name>phosphoenolpyruvate</name>
        <dbReference type="ChEBI" id="CHEBI:58702"/>
    </ligand>
</feature>
<reference evidence="25" key="1">
    <citation type="submission" date="2016-10" db="EMBL/GenBank/DDBJ databases">
        <authorList>
            <person name="Varghese N."/>
            <person name="Submissions S."/>
        </authorList>
    </citation>
    <scope>NUCLEOTIDE SEQUENCE [LARGE SCALE GENOMIC DNA]</scope>
    <source>
        <strain evidence="25">CGMCC 1.8711</strain>
    </source>
</reference>
<dbReference type="GO" id="GO:0009401">
    <property type="term" value="P:phosphoenolpyruvate-dependent sugar phosphotransferase system"/>
    <property type="evidence" value="ECO:0007669"/>
    <property type="project" value="UniProtKB-KW"/>
</dbReference>
<dbReference type="SUPFAM" id="SSF47831">
    <property type="entry name" value="Enzyme I of the PEP:sugar phosphotransferase system HPr-binding (sub)domain"/>
    <property type="match status" value="1"/>
</dbReference>
<dbReference type="NCBIfam" id="TIGR01417">
    <property type="entry name" value="PTS_I_fam"/>
    <property type="match status" value="1"/>
</dbReference>
<evidence type="ECO:0000256" key="4">
    <source>
        <dbReference type="ARBA" id="ARBA00004496"/>
    </source>
</evidence>
<evidence type="ECO:0000256" key="8">
    <source>
        <dbReference type="ARBA" id="ARBA00022448"/>
    </source>
</evidence>
<evidence type="ECO:0000256" key="16">
    <source>
        <dbReference type="ARBA" id="ARBA00033235"/>
    </source>
</evidence>
<evidence type="ECO:0000256" key="1">
    <source>
        <dbReference type="ARBA" id="ARBA00000683"/>
    </source>
</evidence>
<evidence type="ECO:0000313" key="24">
    <source>
        <dbReference type="EMBL" id="SFR41545.1"/>
    </source>
</evidence>
<dbReference type="Gene3D" id="1.10.274.10">
    <property type="entry name" value="PtsI, HPr-binding domain"/>
    <property type="match status" value="1"/>
</dbReference>
<dbReference type="InterPro" id="IPR036618">
    <property type="entry name" value="PtsI_HPr-bd_sf"/>
</dbReference>
<dbReference type="InterPro" id="IPR023151">
    <property type="entry name" value="PEP_util_CS"/>
</dbReference>
<accession>A0A1I6GH70</accession>
<evidence type="ECO:0000256" key="6">
    <source>
        <dbReference type="ARBA" id="ARBA00012232"/>
    </source>
</evidence>
<feature type="binding site" evidence="18">
    <location>
        <position position="325"/>
    </location>
    <ligand>
        <name>phosphoenolpyruvate</name>
        <dbReference type="ChEBI" id="CHEBI:58702"/>
    </ligand>
</feature>
<keyword evidence="13 19" id="KW-0479">Metal-binding</keyword>
<dbReference type="AlphaFoldDB" id="A0A1I6GH70"/>
<dbReference type="InterPro" id="IPR006318">
    <property type="entry name" value="PTS_EI-like"/>
</dbReference>
<dbReference type="PIRSF" id="PIRSF000732">
    <property type="entry name" value="PTS_enzyme_I"/>
    <property type="match status" value="1"/>
</dbReference>
<dbReference type="EMBL" id="FOYS01000002">
    <property type="protein sequence ID" value="SFR41545.1"/>
    <property type="molecule type" value="Genomic_DNA"/>
</dbReference>
<dbReference type="InterPro" id="IPR024692">
    <property type="entry name" value="PTS_EI"/>
</dbReference>
<dbReference type="RefSeq" id="WP_089877512.1">
    <property type="nucleotide sequence ID" value="NZ_FOYS01000002.1"/>
</dbReference>
<dbReference type="SUPFAM" id="SSF52009">
    <property type="entry name" value="Phosphohistidine domain"/>
    <property type="match status" value="1"/>
</dbReference>
<dbReference type="Proteomes" id="UP000243250">
    <property type="component" value="Unassembled WGS sequence"/>
</dbReference>
<evidence type="ECO:0000256" key="14">
    <source>
        <dbReference type="ARBA" id="ARBA00022777"/>
    </source>
</evidence>
<proteinExistence type="inferred from homology"/>
<comment type="similarity">
    <text evidence="5">Belongs to the PEP-utilizing enzyme family.</text>
</comment>
<evidence type="ECO:0000256" key="10">
    <source>
        <dbReference type="ARBA" id="ARBA00022597"/>
    </source>
</evidence>